<dbReference type="EMBL" id="GBRH01211561">
    <property type="protein sequence ID" value="JAD86334.1"/>
    <property type="molecule type" value="Transcribed_RNA"/>
</dbReference>
<reference evidence="2" key="2">
    <citation type="journal article" date="2015" name="Data Brief">
        <title>Shoot transcriptome of the giant reed, Arundo donax.</title>
        <authorList>
            <person name="Barrero R.A."/>
            <person name="Guerrero F.D."/>
            <person name="Moolhuijzen P."/>
            <person name="Goolsby J.A."/>
            <person name="Tidwell J."/>
            <person name="Bellgard S.E."/>
            <person name="Bellgard M.I."/>
        </authorList>
    </citation>
    <scope>NUCLEOTIDE SEQUENCE</scope>
    <source>
        <tissue evidence="2">Shoot tissue taken approximately 20 cm above the soil surface</tissue>
    </source>
</reference>
<organism evidence="2">
    <name type="scientific">Arundo donax</name>
    <name type="common">Giant reed</name>
    <name type="synonym">Donax arundinaceus</name>
    <dbReference type="NCBI Taxonomy" id="35708"/>
    <lineage>
        <taxon>Eukaryota</taxon>
        <taxon>Viridiplantae</taxon>
        <taxon>Streptophyta</taxon>
        <taxon>Embryophyta</taxon>
        <taxon>Tracheophyta</taxon>
        <taxon>Spermatophyta</taxon>
        <taxon>Magnoliopsida</taxon>
        <taxon>Liliopsida</taxon>
        <taxon>Poales</taxon>
        <taxon>Poaceae</taxon>
        <taxon>PACMAD clade</taxon>
        <taxon>Arundinoideae</taxon>
        <taxon>Arundineae</taxon>
        <taxon>Arundo</taxon>
    </lineage>
</organism>
<reference evidence="2" key="1">
    <citation type="submission" date="2014-09" db="EMBL/GenBank/DDBJ databases">
        <authorList>
            <person name="Magalhaes I.L.F."/>
            <person name="Oliveira U."/>
            <person name="Santos F.R."/>
            <person name="Vidigal T.H.D.A."/>
            <person name="Brescovit A.D."/>
            <person name="Santos A.J."/>
        </authorList>
    </citation>
    <scope>NUCLEOTIDE SEQUENCE</scope>
    <source>
        <tissue evidence="2">Shoot tissue taken approximately 20 cm above the soil surface</tissue>
    </source>
</reference>
<feature type="compositionally biased region" description="Polar residues" evidence="1">
    <location>
        <begin position="1"/>
        <end position="34"/>
    </location>
</feature>
<feature type="region of interest" description="Disordered" evidence="1">
    <location>
        <begin position="1"/>
        <end position="45"/>
    </location>
</feature>
<sequence>MPAPSNNSQLKGQNSMSSNQASLSRADFSNTNQRPIGILQFKREE</sequence>
<accession>A0A0A9DCM4</accession>
<evidence type="ECO:0000256" key="1">
    <source>
        <dbReference type="SAM" id="MobiDB-lite"/>
    </source>
</evidence>
<evidence type="ECO:0000313" key="2">
    <source>
        <dbReference type="EMBL" id="JAD86334.1"/>
    </source>
</evidence>
<protein>
    <submittedName>
        <fullName evidence="2">Uncharacterized protein</fullName>
    </submittedName>
</protein>
<proteinExistence type="predicted"/>
<name>A0A0A9DCM4_ARUDO</name>
<dbReference type="AlphaFoldDB" id="A0A0A9DCM4"/>